<dbReference type="Gene3D" id="3.10.105.10">
    <property type="entry name" value="Dipeptide-binding Protein, Domain 3"/>
    <property type="match status" value="1"/>
</dbReference>
<evidence type="ECO:0000256" key="4">
    <source>
        <dbReference type="SAM" id="SignalP"/>
    </source>
</evidence>
<dbReference type="InterPro" id="IPR030678">
    <property type="entry name" value="Peptide/Ni-bd"/>
</dbReference>
<sequence>MKQRKFHFTVLMLALLFVLAACTDDADVEDDAQEDGAGEAEAQEEDIVIGMMREPVAVDPHGSNDIPSAQVRTQIFDTLIHQNAEMELEPGLAESWEQEEDDLWRFELKEGVTFHNGSDFTAEDVEATLDRMLDPTVASTAAFLFEVIEDVEVVGDHELLMHTEYAFAPLLNHLAHNTSGILSKEVIDEDYESAIEAAELDLSLEEYYELREEGGDEFEEASEAMSEHIGSVVSDNPDGTGHLQFESRDPGSEIVLEKFEDYHGGERNFGTVTYRVIPENAARLAELETGGIMITEEVDADNIDRVRDHEDTDVIDQDGLGMTYLAFHTENEPFDDPNVRRAISSAIDRESIIEGVLNDRGTHASSHISPAVNGHADSLEEIEYDMEQAREYLAETDVADGFDTTLWVSDSEETVNIAIYIQETLGELGIEAEIEQFEYGAFLDKAREGTHDMFILGWVSVTGDADYGLHPMFHTDSQDGSGNRWFYSNTELDGLLDQAQQSSDEGERETLYEEAQLILREDLPVAPLYYAELGIGVNETLIEDVELDPVGIIRLENVTFPE</sequence>
<dbReference type="InterPro" id="IPR000914">
    <property type="entry name" value="SBP_5_dom"/>
</dbReference>
<dbReference type="InterPro" id="IPR039424">
    <property type="entry name" value="SBP_5"/>
</dbReference>
<dbReference type="PANTHER" id="PTHR30290:SF9">
    <property type="entry name" value="OLIGOPEPTIDE-BINDING PROTEIN APPA"/>
    <property type="match status" value="1"/>
</dbReference>
<dbReference type="STRING" id="1123231.SAMN02745189_00902"/>
<dbReference type="PROSITE" id="PS51257">
    <property type="entry name" value="PROKAR_LIPOPROTEIN"/>
    <property type="match status" value="1"/>
</dbReference>
<dbReference type="GO" id="GO:1904680">
    <property type="term" value="F:peptide transmembrane transporter activity"/>
    <property type="evidence" value="ECO:0007669"/>
    <property type="project" value="TreeGrafter"/>
</dbReference>
<dbReference type="GO" id="GO:0042597">
    <property type="term" value="C:periplasmic space"/>
    <property type="evidence" value="ECO:0007669"/>
    <property type="project" value="UniProtKB-ARBA"/>
</dbReference>
<dbReference type="SUPFAM" id="SSF53850">
    <property type="entry name" value="Periplasmic binding protein-like II"/>
    <property type="match status" value="1"/>
</dbReference>
<comment type="similarity">
    <text evidence="1">Belongs to the bacterial solute-binding protein 5 family.</text>
</comment>
<evidence type="ECO:0000256" key="3">
    <source>
        <dbReference type="ARBA" id="ARBA00022729"/>
    </source>
</evidence>
<keyword evidence="7" id="KW-1185">Reference proteome</keyword>
<dbReference type="RefSeq" id="WP_072708687.1">
    <property type="nucleotide sequence ID" value="NZ_FRCF01000002.1"/>
</dbReference>
<name>A0A1M7CUY3_9BACL</name>
<dbReference type="EMBL" id="FRCF01000002">
    <property type="protein sequence ID" value="SHL71138.1"/>
    <property type="molecule type" value="Genomic_DNA"/>
</dbReference>
<protein>
    <submittedName>
        <fullName evidence="6">Peptide/nickel transport system substrate-binding protein</fullName>
    </submittedName>
</protein>
<evidence type="ECO:0000256" key="1">
    <source>
        <dbReference type="ARBA" id="ARBA00005695"/>
    </source>
</evidence>
<dbReference type="GO" id="GO:0043190">
    <property type="term" value="C:ATP-binding cassette (ABC) transporter complex"/>
    <property type="evidence" value="ECO:0007669"/>
    <property type="project" value="InterPro"/>
</dbReference>
<dbReference type="PIRSF" id="PIRSF002741">
    <property type="entry name" value="MppA"/>
    <property type="match status" value="1"/>
</dbReference>
<feature type="domain" description="Solute-binding protein family 5" evidence="5">
    <location>
        <begin position="87"/>
        <end position="477"/>
    </location>
</feature>
<dbReference type="PANTHER" id="PTHR30290">
    <property type="entry name" value="PERIPLASMIC BINDING COMPONENT OF ABC TRANSPORTER"/>
    <property type="match status" value="1"/>
</dbReference>
<dbReference type="Pfam" id="PF00496">
    <property type="entry name" value="SBP_bac_5"/>
    <property type="match status" value="1"/>
</dbReference>
<evidence type="ECO:0000313" key="6">
    <source>
        <dbReference type="EMBL" id="SHL71138.1"/>
    </source>
</evidence>
<dbReference type="Proteomes" id="UP000184206">
    <property type="component" value="Unassembled WGS sequence"/>
</dbReference>
<proteinExistence type="inferred from homology"/>
<organism evidence="6 7">
    <name type="scientific">Lacicoccus alkaliphilus DSM 16010</name>
    <dbReference type="NCBI Taxonomy" id="1123231"/>
    <lineage>
        <taxon>Bacteria</taxon>
        <taxon>Bacillati</taxon>
        <taxon>Bacillota</taxon>
        <taxon>Bacilli</taxon>
        <taxon>Bacillales</taxon>
        <taxon>Salinicoccaceae</taxon>
        <taxon>Lacicoccus</taxon>
    </lineage>
</organism>
<gene>
    <name evidence="6" type="ORF">SAMN02745189_00902</name>
</gene>
<keyword evidence="3 4" id="KW-0732">Signal</keyword>
<dbReference type="AlphaFoldDB" id="A0A1M7CUY3"/>
<evidence type="ECO:0000256" key="2">
    <source>
        <dbReference type="ARBA" id="ARBA00022448"/>
    </source>
</evidence>
<evidence type="ECO:0000313" key="7">
    <source>
        <dbReference type="Proteomes" id="UP000184206"/>
    </source>
</evidence>
<dbReference type="GO" id="GO:0015833">
    <property type="term" value="P:peptide transport"/>
    <property type="evidence" value="ECO:0007669"/>
    <property type="project" value="TreeGrafter"/>
</dbReference>
<feature type="signal peptide" evidence="4">
    <location>
        <begin position="1"/>
        <end position="20"/>
    </location>
</feature>
<evidence type="ECO:0000259" key="5">
    <source>
        <dbReference type="Pfam" id="PF00496"/>
    </source>
</evidence>
<feature type="chain" id="PRO_5039553320" evidence="4">
    <location>
        <begin position="21"/>
        <end position="562"/>
    </location>
</feature>
<reference evidence="6 7" key="1">
    <citation type="submission" date="2016-11" db="EMBL/GenBank/DDBJ databases">
        <authorList>
            <person name="Jaros S."/>
            <person name="Januszkiewicz K."/>
            <person name="Wedrychowicz H."/>
        </authorList>
    </citation>
    <scope>NUCLEOTIDE SEQUENCE [LARGE SCALE GENOMIC DNA]</scope>
    <source>
        <strain evidence="6 7">DSM 16010</strain>
    </source>
</reference>
<keyword evidence="2" id="KW-0813">Transport</keyword>
<accession>A0A1M7CUY3</accession>
<dbReference type="Gene3D" id="3.40.190.10">
    <property type="entry name" value="Periplasmic binding protein-like II"/>
    <property type="match status" value="1"/>
</dbReference>
<dbReference type="OrthoDB" id="9771733at2"/>